<feature type="compositionally biased region" description="Pro residues" evidence="1">
    <location>
        <begin position="314"/>
        <end position="325"/>
    </location>
</feature>
<evidence type="ECO:0000313" key="3">
    <source>
        <dbReference type="Proteomes" id="UP000054538"/>
    </source>
</evidence>
<dbReference type="EMBL" id="KN824939">
    <property type="protein sequence ID" value="KIK97373.1"/>
    <property type="molecule type" value="Genomic_DNA"/>
</dbReference>
<sequence length="530" mass="56095">MIHALKNPSLFRPNNRPASPSPVPSPESIMGIDRARPSHRLSFGNFRRPSSLTPVTSPSPAPVVQDGSYLEVLNLKLSEAVSKALAQPTGPATPAESVGGRRPIPAGRGHTLGALISSELKATRDNAHLHKAIWRSLHKPFSVLLNNLSALLLPLLSSPVFLQPLVPTTQAPAPNATQLHALAVVNFAGELLSSFDDLALGLDHDARVDGLKPIREGLISLIGRVVNPLIGGIKSELMPLIAALESPASVSVPKTATRTSPVLHPSVIALQSLMPVYARALARYTTSLPSQTTLATFLISVVWRALVALSHRPSVPPPPTSPPGSPQLAPALSKRQRVPSGNTPPVTPPAGRFTLKLPPSRPPSPPSITVTSTAVADAEALYDLLSLLPRPPANSEATAVAREAVDEAFADLKALVPLLEAVDNPFFEVNKSAEQIFTEIEELTADLPILIALPVLLRMGSFGRQPTGPVGTVASIINIPEDEYRKSCLTGFGRAEQCGPIVGQNVLDAIHALPSLDPLVNWLEARVGQP</sequence>
<name>A0A0D0DTQ7_9AGAM</name>
<dbReference type="HOGENOM" id="CLU_039203_0_0_1"/>
<protein>
    <submittedName>
        <fullName evidence="2">Uncharacterized protein</fullName>
    </submittedName>
</protein>
<proteinExistence type="predicted"/>
<dbReference type="AlphaFoldDB" id="A0A0D0DTQ7"/>
<reference evidence="3" key="2">
    <citation type="submission" date="2015-01" db="EMBL/GenBank/DDBJ databases">
        <title>Evolutionary Origins and Diversification of the Mycorrhizal Mutualists.</title>
        <authorList>
            <consortium name="DOE Joint Genome Institute"/>
            <consortium name="Mycorrhizal Genomics Consortium"/>
            <person name="Kohler A."/>
            <person name="Kuo A."/>
            <person name="Nagy L.G."/>
            <person name="Floudas D."/>
            <person name="Copeland A."/>
            <person name="Barry K.W."/>
            <person name="Cichocki N."/>
            <person name="Veneault-Fourrey C."/>
            <person name="LaButti K."/>
            <person name="Lindquist E.A."/>
            <person name="Lipzen A."/>
            <person name="Lundell T."/>
            <person name="Morin E."/>
            <person name="Murat C."/>
            <person name="Riley R."/>
            <person name="Ohm R."/>
            <person name="Sun H."/>
            <person name="Tunlid A."/>
            <person name="Henrissat B."/>
            <person name="Grigoriev I.V."/>
            <person name="Hibbett D.S."/>
            <person name="Martin F."/>
        </authorList>
    </citation>
    <scope>NUCLEOTIDE SEQUENCE [LARGE SCALE GENOMIC DNA]</scope>
    <source>
        <strain evidence="3">Ve08.2h10</strain>
    </source>
</reference>
<evidence type="ECO:0000256" key="1">
    <source>
        <dbReference type="SAM" id="MobiDB-lite"/>
    </source>
</evidence>
<evidence type="ECO:0000313" key="2">
    <source>
        <dbReference type="EMBL" id="KIK97373.1"/>
    </source>
</evidence>
<gene>
    <name evidence="2" type="ORF">PAXRUDRAFT_136403</name>
</gene>
<feature type="compositionally biased region" description="Low complexity" evidence="1">
    <location>
        <begin position="49"/>
        <end position="63"/>
    </location>
</feature>
<accession>A0A0D0DTQ7</accession>
<dbReference type="OrthoDB" id="1734943at2759"/>
<keyword evidence="3" id="KW-1185">Reference proteome</keyword>
<feature type="region of interest" description="Disordered" evidence="1">
    <location>
        <begin position="1"/>
        <end position="63"/>
    </location>
</feature>
<organism evidence="2 3">
    <name type="scientific">Paxillus rubicundulus Ve08.2h10</name>
    <dbReference type="NCBI Taxonomy" id="930991"/>
    <lineage>
        <taxon>Eukaryota</taxon>
        <taxon>Fungi</taxon>
        <taxon>Dikarya</taxon>
        <taxon>Basidiomycota</taxon>
        <taxon>Agaricomycotina</taxon>
        <taxon>Agaricomycetes</taxon>
        <taxon>Agaricomycetidae</taxon>
        <taxon>Boletales</taxon>
        <taxon>Paxilineae</taxon>
        <taxon>Paxillaceae</taxon>
        <taxon>Paxillus</taxon>
    </lineage>
</organism>
<dbReference type="Proteomes" id="UP000054538">
    <property type="component" value="Unassembled WGS sequence"/>
</dbReference>
<feature type="region of interest" description="Disordered" evidence="1">
    <location>
        <begin position="313"/>
        <end position="370"/>
    </location>
</feature>
<dbReference type="InParanoid" id="A0A0D0DTQ7"/>
<reference evidence="2 3" key="1">
    <citation type="submission" date="2014-04" db="EMBL/GenBank/DDBJ databases">
        <authorList>
            <consortium name="DOE Joint Genome Institute"/>
            <person name="Kuo A."/>
            <person name="Kohler A."/>
            <person name="Jargeat P."/>
            <person name="Nagy L.G."/>
            <person name="Floudas D."/>
            <person name="Copeland A."/>
            <person name="Barry K.W."/>
            <person name="Cichocki N."/>
            <person name="Veneault-Fourrey C."/>
            <person name="LaButti K."/>
            <person name="Lindquist E.A."/>
            <person name="Lipzen A."/>
            <person name="Lundell T."/>
            <person name="Morin E."/>
            <person name="Murat C."/>
            <person name="Sun H."/>
            <person name="Tunlid A."/>
            <person name="Henrissat B."/>
            <person name="Grigoriev I.V."/>
            <person name="Hibbett D.S."/>
            <person name="Martin F."/>
            <person name="Nordberg H.P."/>
            <person name="Cantor M.N."/>
            <person name="Hua S.X."/>
        </authorList>
    </citation>
    <scope>NUCLEOTIDE SEQUENCE [LARGE SCALE GENOMIC DNA]</scope>
    <source>
        <strain evidence="2 3">Ve08.2h10</strain>
    </source>
</reference>